<dbReference type="PROSITE" id="PS50048">
    <property type="entry name" value="ZN2_CY6_FUNGAL_2"/>
    <property type="match status" value="1"/>
</dbReference>
<keyword evidence="3" id="KW-0804">Transcription</keyword>
<reference evidence="8 9" key="1">
    <citation type="submission" date="2016-07" db="EMBL/GenBank/DDBJ databases">
        <title>Pervasive Adenine N6-methylation of Active Genes in Fungi.</title>
        <authorList>
            <consortium name="DOE Joint Genome Institute"/>
            <person name="Mondo S.J."/>
            <person name="Dannebaum R.O."/>
            <person name="Kuo R.C."/>
            <person name="Labutti K."/>
            <person name="Haridas S."/>
            <person name="Kuo A."/>
            <person name="Salamov A."/>
            <person name="Ahrendt S.R."/>
            <person name="Lipzen A."/>
            <person name="Sullivan W."/>
            <person name="Andreopoulos W.B."/>
            <person name="Clum A."/>
            <person name="Lindquist E."/>
            <person name="Daum C."/>
            <person name="Ramamoorthy G.K."/>
            <person name="Gryganskyi A."/>
            <person name="Culley D."/>
            <person name="Magnuson J.K."/>
            <person name="James T.Y."/>
            <person name="O'Malley M.A."/>
            <person name="Stajich J.E."/>
            <person name="Spatafora J.W."/>
            <person name="Visel A."/>
            <person name="Grigoriev I.V."/>
        </authorList>
    </citation>
    <scope>NUCLEOTIDE SEQUENCE [LARGE SCALE GENOMIC DNA]</scope>
    <source>
        <strain evidence="8 9">CBS 129021</strain>
    </source>
</reference>
<evidence type="ECO:0000256" key="1">
    <source>
        <dbReference type="ARBA" id="ARBA00022723"/>
    </source>
</evidence>
<dbReference type="PANTHER" id="PTHR47424">
    <property type="entry name" value="REGULATORY PROTEIN GAL4"/>
    <property type="match status" value="1"/>
</dbReference>
<dbReference type="Proteomes" id="UP000193689">
    <property type="component" value="Unassembled WGS sequence"/>
</dbReference>
<evidence type="ECO:0000259" key="7">
    <source>
        <dbReference type="PROSITE" id="PS50048"/>
    </source>
</evidence>
<dbReference type="PANTHER" id="PTHR47424:SF9">
    <property type="entry name" value="TAH-2"/>
    <property type="match status" value="1"/>
</dbReference>
<keyword evidence="1" id="KW-0479">Metal-binding</keyword>
<name>A0A1Y2DE87_9PEZI</name>
<evidence type="ECO:0000313" key="8">
    <source>
        <dbReference type="EMBL" id="ORY57436.1"/>
    </source>
</evidence>
<dbReference type="PROSITE" id="PS00463">
    <property type="entry name" value="ZN2_CY6_FUNGAL_1"/>
    <property type="match status" value="1"/>
</dbReference>
<evidence type="ECO:0000256" key="6">
    <source>
        <dbReference type="SAM" id="Phobius"/>
    </source>
</evidence>
<keyword evidence="9" id="KW-1185">Reference proteome</keyword>
<organism evidence="8 9">
    <name type="scientific">Pseudomassariella vexata</name>
    <dbReference type="NCBI Taxonomy" id="1141098"/>
    <lineage>
        <taxon>Eukaryota</taxon>
        <taxon>Fungi</taxon>
        <taxon>Dikarya</taxon>
        <taxon>Ascomycota</taxon>
        <taxon>Pezizomycotina</taxon>
        <taxon>Sordariomycetes</taxon>
        <taxon>Xylariomycetidae</taxon>
        <taxon>Amphisphaeriales</taxon>
        <taxon>Pseudomassariaceae</taxon>
        <taxon>Pseudomassariella</taxon>
    </lineage>
</organism>
<dbReference type="Gene3D" id="4.10.240.10">
    <property type="entry name" value="Zn(2)-C6 fungal-type DNA-binding domain"/>
    <property type="match status" value="1"/>
</dbReference>
<feature type="transmembrane region" description="Helical" evidence="6">
    <location>
        <begin position="284"/>
        <end position="309"/>
    </location>
</feature>
<evidence type="ECO:0000256" key="3">
    <source>
        <dbReference type="ARBA" id="ARBA00023163"/>
    </source>
</evidence>
<keyword evidence="4" id="KW-0539">Nucleus</keyword>
<feature type="compositionally biased region" description="Low complexity" evidence="5">
    <location>
        <begin position="56"/>
        <end position="65"/>
    </location>
</feature>
<dbReference type="InterPro" id="IPR051127">
    <property type="entry name" value="Fungal_SecMet_Regulators"/>
</dbReference>
<dbReference type="InterPro" id="IPR001138">
    <property type="entry name" value="Zn2Cys6_DnaBD"/>
</dbReference>
<evidence type="ECO:0000256" key="5">
    <source>
        <dbReference type="SAM" id="MobiDB-lite"/>
    </source>
</evidence>
<dbReference type="STRING" id="1141098.A0A1Y2DE87"/>
<feature type="domain" description="Zn(2)-C6 fungal-type" evidence="7">
    <location>
        <begin position="16"/>
        <end position="47"/>
    </location>
</feature>
<dbReference type="InParanoid" id="A0A1Y2DE87"/>
<gene>
    <name evidence="8" type="ORF">BCR38DRAFT_354353</name>
</gene>
<dbReference type="AlphaFoldDB" id="A0A1Y2DE87"/>
<proteinExistence type="predicted"/>
<feature type="transmembrane region" description="Helical" evidence="6">
    <location>
        <begin position="523"/>
        <end position="546"/>
    </location>
</feature>
<dbReference type="SUPFAM" id="SSF57701">
    <property type="entry name" value="Zn2/Cys6 DNA-binding domain"/>
    <property type="match status" value="1"/>
</dbReference>
<comment type="caution">
    <text evidence="8">The sequence shown here is derived from an EMBL/GenBank/DDBJ whole genome shotgun (WGS) entry which is preliminary data.</text>
</comment>
<dbReference type="GO" id="GO:0000435">
    <property type="term" value="P:positive regulation of transcription from RNA polymerase II promoter by galactose"/>
    <property type="evidence" value="ECO:0007669"/>
    <property type="project" value="TreeGrafter"/>
</dbReference>
<dbReference type="GO" id="GO:0006351">
    <property type="term" value="P:DNA-templated transcription"/>
    <property type="evidence" value="ECO:0007669"/>
    <property type="project" value="InterPro"/>
</dbReference>
<keyword evidence="6" id="KW-1133">Transmembrane helix</keyword>
<dbReference type="SMART" id="SM00066">
    <property type="entry name" value="GAL4"/>
    <property type="match status" value="1"/>
</dbReference>
<keyword evidence="6" id="KW-0472">Membrane</keyword>
<evidence type="ECO:0000256" key="4">
    <source>
        <dbReference type="ARBA" id="ARBA00023242"/>
    </source>
</evidence>
<keyword evidence="6" id="KW-0812">Transmembrane</keyword>
<dbReference type="GO" id="GO:0000978">
    <property type="term" value="F:RNA polymerase II cis-regulatory region sequence-specific DNA binding"/>
    <property type="evidence" value="ECO:0007669"/>
    <property type="project" value="TreeGrafter"/>
</dbReference>
<dbReference type="SMART" id="SM00906">
    <property type="entry name" value="Fungal_trans"/>
    <property type="match status" value="1"/>
</dbReference>
<dbReference type="EMBL" id="MCFJ01000019">
    <property type="protein sequence ID" value="ORY57436.1"/>
    <property type="molecule type" value="Genomic_DNA"/>
</dbReference>
<dbReference type="OrthoDB" id="2351791at2759"/>
<dbReference type="GO" id="GO:0005634">
    <property type="term" value="C:nucleus"/>
    <property type="evidence" value="ECO:0007669"/>
    <property type="project" value="TreeGrafter"/>
</dbReference>
<dbReference type="CDD" id="cd00067">
    <property type="entry name" value="GAL4"/>
    <property type="match status" value="1"/>
</dbReference>
<dbReference type="RefSeq" id="XP_040710686.1">
    <property type="nucleotide sequence ID" value="XM_040856875.1"/>
</dbReference>
<dbReference type="InterPro" id="IPR007219">
    <property type="entry name" value="XnlR_reg_dom"/>
</dbReference>
<keyword evidence="2" id="KW-0805">Transcription regulation</keyword>
<dbReference type="Pfam" id="PF04082">
    <property type="entry name" value="Fungal_trans"/>
    <property type="match status" value="1"/>
</dbReference>
<feature type="region of interest" description="Disordered" evidence="5">
    <location>
        <begin position="44"/>
        <end position="121"/>
    </location>
</feature>
<accession>A0A1Y2DE87</accession>
<dbReference type="CDD" id="cd12148">
    <property type="entry name" value="fungal_TF_MHR"/>
    <property type="match status" value="1"/>
</dbReference>
<dbReference type="Pfam" id="PF00172">
    <property type="entry name" value="Zn_clus"/>
    <property type="match status" value="1"/>
</dbReference>
<dbReference type="GO" id="GO:0008270">
    <property type="term" value="F:zinc ion binding"/>
    <property type="evidence" value="ECO:0007669"/>
    <property type="project" value="InterPro"/>
</dbReference>
<dbReference type="InterPro" id="IPR036864">
    <property type="entry name" value="Zn2-C6_fun-type_DNA-bd_sf"/>
</dbReference>
<dbReference type="GeneID" id="63773087"/>
<dbReference type="GO" id="GO:0000981">
    <property type="term" value="F:DNA-binding transcription factor activity, RNA polymerase II-specific"/>
    <property type="evidence" value="ECO:0007669"/>
    <property type="project" value="InterPro"/>
</dbReference>
<evidence type="ECO:0000256" key="2">
    <source>
        <dbReference type="ARBA" id="ARBA00023015"/>
    </source>
</evidence>
<protein>
    <submittedName>
        <fullName evidence="8">Fungal-specific transcription factor domain-containing protein</fullName>
    </submittedName>
</protein>
<feature type="compositionally biased region" description="Polar residues" evidence="5">
    <location>
        <begin position="68"/>
        <end position="81"/>
    </location>
</feature>
<sequence>MDAAQPTYIRTRVQTACDSCKARKVKCDGKRPCGYCTRRQRPETCHYSPQQRRRAATAAAARSPPQQLPNSQHTPLTSAQPHGTALTPAASVSSSRTPDGHQQDSIQVANRIPGDPDDETEVPREARLLCDAQGKLIFIGDCAPLSFFQSVRQLVVSRVDQDAFAPQSSRYSVLENAPSAYHGSSGDSPPTVSVETIERTVSVYLSTTAGLVDLFDNSRLVDDITLWASHGDSLDDASSAVNYLVLAIGYQKDSEEMAQAYFEYARDRAFANLDGNLSMSTVQAFVLVTLYMLGACQINGAFIFFGLSVRSAFSIGLHRTEVNSRFGHDVHRHRDRLWRSLRSVDLFLSTSMGRPPSTSDIDCTVPYRTVDADGHESFDLLSASVQIFLIIEGIVVEVYSRRKISLAMTEGISRQLRDWSGRWLEQLKHVLATNGGEQSTAQLHGVCQVLSTYYYAVMLVSRPFLMYEVCRRLSDGPPSSSRSDVYCGKSRLADACIDAASLMVDLVSDLIERDVLAGKKPLIVSWLFASSMALGVGLLGGFGRILERYTRKSIEALEHFAKSDAHAMQYSLIAKSLLASALSYLEKKEIIERLQRTESSSQLFGLTPLETPRPSIDLTRKEGSWVIETPSMIPGRRDSWSRHDNFFGRGSHFADSPGRFGDLDPAFLSLSGSLPRTPDLSFLNNALENDQSSGALNLFPLLETSGHIDLAHYL</sequence>
<evidence type="ECO:0000313" key="9">
    <source>
        <dbReference type="Proteomes" id="UP000193689"/>
    </source>
</evidence>